<dbReference type="KEGG" id="fla:SY85_07350"/>
<dbReference type="AlphaFoldDB" id="A0A172TTB4"/>
<dbReference type="Proteomes" id="UP000077177">
    <property type="component" value="Chromosome"/>
</dbReference>
<organism evidence="1 2">
    <name type="scientific">Flavisolibacter tropicus</name>
    <dbReference type="NCBI Taxonomy" id="1492898"/>
    <lineage>
        <taxon>Bacteria</taxon>
        <taxon>Pseudomonadati</taxon>
        <taxon>Bacteroidota</taxon>
        <taxon>Chitinophagia</taxon>
        <taxon>Chitinophagales</taxon>
        <taxon>Chitinophagaceae</taxon>
        <taxon>Flavisolibacter</taxon>
    </lineage>
</organism>
<gene>
    <name evidence="1" type="ORF">SY85_07350</name>
</gene>
<reference evidence="1 2" key="2">
    <citation type="journal article" date="2016" name="Int. J. Syst. Evol. Microbiol.">
        <title>Flavisolibacter tropicus sp. nov., isolated from tropical soil.</title>
        <authorList>
            <person name="Lee J.J."/>
            <person name="Kang M.S."/>
            <person name="Kim G.S."/>
            <person name="Lee C.S."/>
            <person name="Lim S."/>
            <person name="Lee J."/>
            <person name="Roh S.H."/>
            <person name="Kang H."/>
            <person name="Ha J.M."/>
            <person name="Bae S."/>
            <person name="Jung H.Y."/>
            <person name="Kim M.K."/>
        </authorList>
    </citation>
    <scope>NUCLEOTIDE SEQUENCE [LARGE SCALE GENOMIC DNA]</scope>
    <source>
        <strain evidence="1 2">LCS9</strain>
    </source>
</reference>
<evidence type="ECO:0000313" key="1">
    <source>
        <dbReference type="EMBL" id="ANE50341.1"/>
    </source>
</evidence>
<dbReference type="STRING" id="1492898.SY85_07350"/>
<proteinExistence type="predicted"/>
<protein>
    <submittedName>
        <fullName evidence="1">Uncharacterized protein</fullName>
    </submittedName>
</protein>
<reference evidence="2" key="1">
    <citation type="submission" date="2015-01" db="EMBL/GenBank/DDBJ databases">
        <title>Flavisolibacter sp./LCS9/ whole genome sequencing.</title>
        <authorList>
            <person name="Kim M.K."/>
            <person name="Srinivasan S."/>
            <person name="Lee J.-J."/>
        </authorList>
    </citation>
    <scope>NUCLEOTIDE SEQUENCE [LARGE SCALE GENOMIC DNA]</scope>
    <source>
        <strain evidence="2">LCS9</strain>
    </source>
</reference>
<evidence type="ECO:0000313" key="2">
    <source>
        <dbReference type="Proteomes" id="UP000077177"/>
    </source>
</evidence>
<name>A0A172TTB4_9BACT</name>
<keyword evidence="2" id="KW-1185">Reference proteome</keyword>
<accession>A0A172TTB4</accession>
<dbReference type="EMBL" id="CP011390">
    <property type="protein sequence ID" value="ANE50341.1"/>
    <property type="molecule type" value="Genomic_DNA"/>
</dbReference>
<sequence length="128" mass="14168">MGSLSVTIDGKPFKSEANSMVQIFSDTAEVRIFAESPEVKVELHARSTMHSNGVGDYYLYCCNNDFWVRTSGKDVHYEGMRAINGKDQLGSVQITQNDGKSYEGTFTITGRNSDSVAKQVSGAFKVYY</sequence>